<feature type="transmembrane region" description="Helical" evidence="1">
    <location>
        <begin position="46"/>
        <end position="66"/>
    </location>
</feature>
<keyword evidence="1" id="KW-0472">Membrane</keyword>
<feature type="transmembrane region" description="Helical" evidence="1">
    <location>
        <begin position="281"/>
        <end position="298"/>
    </location>
</feature>
<name>A0A238XK33_9ACTN</name>
<dbReference type="InterPro" id="IPR008338">
    <property type="entry name" value="Capsule_biosynth_CapC"/>
</dbReference>
<reference evidence="2 3" key="1">
    <citation type="submission" date="2017-06" db="EMBL/GenBank/DDBJ databases">
        <authorList>
            <person name="Kim H.J."/>
            <person name="Triplett B.A."/>
        </authorList>
    </citation>
    <scope>NUCLEOTIDE SEQUENCE [LARGE SCALE GENOMIC DNA]</scope>
    <source>
        <strain evidence="2 3">DSM 44272</strain>
    </source>
</reference>
<dbReference type="OrthoDB" id="48792at2"/>
<feature type="transmembrane region" description="Helical" evidence="1">
    <location>
        <begin position="224"/>
        <end position="242"/>
    </location>
</feature>
<gene>
    <name evidence="2" type="ORF">SAMN06272737_11475</name>
</gene>
<protein>
    <submittedName>
        <fullName evidence="2">Poly-gamma-glutamate biosynthesis protein PgsC/CapC</fullName>
    </submittedName>
</protein>
<evidence type="ECO:0000313" key="2">
    <source>
        <dbReference type="EMBL" id="SNR59287.1"/>
    </source>
</evidence>
<dbReference type="GO" id="GO:0016020">
    <property type="term" value="C:membrane"/>
    <property type="evidence" value="ECO:0007669"/>
    <property type="project" value="InterPro"/>
</dbReference>
<evidence type="ECO:0000256" key="1">
    <source>
        <dbReference type="SAM" id="Phobius"/>
    </source>
</evidence>
<feature type="transmembrane region" description="Helical" evidence="1">
    <location>
        <begin position="169"/>
        <end position="189"/>
    </location>
</feature>
<dbReference type="AlphaFoldDB" id="A0A238XK33"/>
<dbReference type="GO" id="GO:0045227">
    <property type="term" value="P:capsule polysaccharide biosynthetic process"/>
    <property type="evidence" value="ECO:0007669"/>
    <property type="project" value="InterPro"/>
</dbReference>
<proteinExistence type="predicted"/>
<keyword evidence="1" id="KW-0812">Transmembrane</keyword>
<organism evidence="2 3">
    <name type="scientific">Blastococcus mobilis</name>
    <dbReference type="NCBI Taxonomy" id="1938746"/>
    <lineage>
        <taxon>Bacteria</taxon>
        <taxon>Bacillati</taxon>
        <taxon>Actinomycetota</taxon>
        <taxon>Actinomycetes</taxon>
        <taxon>Geodermatophilales</taxon>
        <taxon>Geodermatophilaceae</taxon>
        <taxon>Blastococcus</taxon>
    </lineage>
</organism>
<feature type="transmembrane region" description="Helical" evidence="1">
    <location>
        <begin position="86"/>
        <end position="103"/>
    </location>
</feature>
<keyword evidence="3" id="KW-1185">Reference proteome</keyword>
<dbReference type="Pfam" id="PF14102">
    <property type="entry name" value="Caps_synth_CapC"/>
    <property type="match status" value="2"/>
</dbReference>
<feature type="transmembrane region" description="Helical" evidence="1">
    <location>
        <begin position="201"/>
        <end position="218"/>
    </location>
</feature>
<accession>A0A238XK33</accession>
<feature type="transmembrane region" description="Helical" evidence="1">
    <location>
        <begin position="254"/>
        <end position="275"/>
    </location>
</feature>
<evidence type="ECO:0000313" key="3">
    <source>
        <dbReference type="Proteomes" id="UP000198403"/>
    </source>
</evidence>
<feature type="transmembrane region" description="Helical" evidence="1">
    <location>
        <begin position="109"/>
        <end position="125"/>
    </location>
</feature>
<dbReference type="RefSeq" id="WP_089337128.1">
    <property type="nucleotide sequence ID" value="NZ_FZNO01000014.1"/>
</dbReference>
<keyword evidence="1" id="KW-1133">Transmembrane helix</keyword>
<feature type="transmembrane region" description="Helical" evidence="1">
    <location>
        <begin position="9"/>
        <end position="26"/>
    </location>
</feature>
<feature type="transmembrane region" description="Helical" evidence="1">
    <location>
        <begin position="137"/>
        <end position="163"/>
    </location>
</feature>
<feature type="transmembrane region" description="Helical" evidence="1">
    <location>
        <begin position="310"/>
        <end position="337"/>
    </location>
</feature>
<sequence length="339" mass="36196">MHEYLFRPEVVRVALVIGVIVSMLFYERVQLTTGGAIVPAYLALHIPRPLFILTTVGAAYGTYLVVNRVLARRVILYGRRKFEVEMLVGLAVIMVLTLTAHRFATLDPVLLGLAGIGFLIPGILAHDMARQRPGKTVVAVLATTAILGLFIYVYTSLLAIAPLEPGETVGGLVSVTGFPRELVVVAAAASVGIGMLVFSRLGLRSGGFISGAYIALVAPRWLDLVFAVVVAVATWFVVVHLLMPRLLLFGRRKLATMVLVGAILGWAAEAAVVAWTGGDYVPWRGLTIITLMVPALLANDAQRQGWEKTAWGATLTALGTFSVMNLLSAALIAGGILEA</sequence>
<dbReference type="PRINTS" id="PR01759">
    <property type="entry name" value="CAPSULEPROTC"/>
</dbReference>
<dbReference type="EMBL" id="FZNO01000014">
    <property type="protein sequence ID" value="SNR59287.1"/>
    <property type="molecule type" value="Genomic_DNA"/>
</dbReference>
<dbReference type="Proteomes" id="UP000198403">
    <property type="component" value="Unassembled WGS sequence"/>
</dbReference>